<keyword evidence="4" id="KW-1185">Reference proteome</keyword>
<proteinExistence type="predicted"/>
<reference evidence="3" key="3">
    <citation type="submission" date="2015-04" db="UniProtKB">
        <authorList>
            <consortium name="EnsemblPlants"/>
        </authorList>
    </citation>
    <scope>IDENTIFICATION</scope>
</reference>
<dbReference type="HOGENOM" id="CLU_011465_2_0_1"/>
<reference evidence="3 4" key="1">
    <citation type="submission" date="2012-08" db="EMBL/GenBank/DDBJ databases">
        <title>Oryza genome evolution.</title>
        <authorList>
            <person name="Wing R.A."/>
        </authorList>
    </citation>
    <scope>NUCLEOTIDE SEQUENCE</scope>
</reference>
<dbReference type="STRING" id="77586.A0A0D9WTT1"/>
<dbReference type="InterPro" id="IPR046527">
    <property type="entry name" value="PIR2-like_helical"/>
</dbReference>
<feature type="domain" description="DUF3615" evidence="1">
    <location>
        <begin position="453"/>
        <end position="526"/>
    </location>
</feature>
<feature type="domain" description="PIR2-like helical" evidence="2">
    <location>
        <begin position="273"/>
        <end position="356"/>
    </location>
</feature>
<dbReference type="AlphaFoldDB" id="A0A0D9WTT1"/>
<evidence type="ECO:0000313" key="3">
    <source>
        <dbReference type="EnsemblPlants" id="LPERR06G22020.1"/>
    </source>
</evidence>
<dbReference type="Pfam" id="PF20235">
    <property type="entry name" value="PIR2-like_helical"/>
    <property type="match status" value="2"/>
</dbReference>
<sequence>MDGRRGGSPDLSYGNSVGIARNRSEILGTIHGYYKEALDLLPLEEEMPELLLTGGVCFGLADPITNIIANTLPLDYDKRKRKRETTTRTKASLLSEIVAAGQIAERSLEGLITLLTSYFRYLPTWDALRYLRLAKADMLVAVRLIELDRCCNDQEEEKETFHSSYAAALKYAALSARLPNIDDFLANSCSLASHLRLFTRTVLSDRSCQQLSNEKMCFLSGILKKTKPLLLDKSDNPIVLADERRLQNCHNDSSVDEKVPGGLTISLRSLLLDRIHTHYLKALSRLPMQDLRARCHRALVNGGFCYGPFKSVANNIIVNIVWYDSAFPYLEKFQAGMICTSTFVRVESRSLNGLIKSNLKVRKAIQMARTEGFESNWNVSAYRDAADASFHPEVEAFVRFATRYLPSVQSAVRSLLRTSDSLSPSNILELSTMLSLSNCNSAKPSDAMVANERVGNQKSFLDLECPYSHVNFLANSKVGNNLKLFFAEFSNDDDDDQSFCCIVPYKSKYEVRCCYCEYEGTRIGHPAESYCGGDLDFVKMARGEHDMTNAKIISGGKLASNRVGMCGEDYIYFDPTRDSKLAECMNRTASMTSASWSDIKRIA</sequence>
<dbReference type="EnsemblPlants" id="LPERR06G22020.1">
    <property type="protein sequence ID" value="LPERR06G22020.1"/>
    <property type="gene ID" value="LPERR06G22020"/>
</dbReference>
<evidence type="ECO:0000259" key="2">
    <source>
        <dbReference type="Pfam" id="PF20235"/>
    </source>
</evidence>
<dbReference type="PANTHER" id="PTHR33120">
    <property type="entry name" value="EXPRESSED PROTEIN-RELATED"/>
    <property type="match status" value="1"/>
</dbReference>
<accession>A0A0D9WTT1</accession>
<reference evidence="4" key="2">
    <citation type="submission" date="2013-12" db="EMBL/GenBank/DDBJ databases">
        <authorList>
            <person name="Yu Y."/>
            <person name="Lee S."/>
            <person name="de Baynast K."/>
            <person name="Wissotski M."/>
            <person name="Liu L."/>
            <person name="Talag J."/>
            <person name="Goicoechea J."/>
            <person name="Angelova A."/>
            <person name="Jetty R."/>
            <person name="Kudrna D."/>
            <person name="Golser W."/>
            <person name="Rivera L."/>
            <person name="Zhang J."/>
            <person name="Wing R."/>
        </authorList>
    </citation>
    <scope>NUCLEOTIDE SEQUENCE</scope>
</reference>
<dbReference type="InterPro" id="IPR022059">
    <property type="entry name" value="DUF3615"/>
</dbReference>
<evidence type="ECO:0000259" key="1">
    <source>
        <dbReference type="Pfam" id="PF12274"/>
    </source>
</evidence>
<dbReference type="Pfam" id="PF12274">
    <property type="entry name" value="DUF3615"/>
    <property type="match status" value="1"/>
</dbReference>
<evidence type="ECO:0000313" key="4">
    <source>
        <dbReference type="Proteomes" id="UP000032180"/>
    </source>
</evidence>
<dbReference type="Gramene" id="LPERR06G22020.1">
    <property type="protein sequence ID" value="LPERR06G22020.1"/>
    <property type="gene ID" value="LPERR06G22020"/>
</dbReference>
<dbReference type="Proteomes" id="UP000032180">
    <property type="component" value="Chromosome 6"/>
</dbReference>
<name>A0A0D9WTT1_9ORYZ</name>
<dbReference type="PANTHER" id="PTHR33120:SF43">
    <property type="entry name" value="PIR2-LIKE HELICAL DOMAIN-CONTAINING PROTEIN"/>
    <property type="match status" value="1"/>
</dbReference>
<feature type="domain" description="PIR2-like helical" evidence="2">
    <location>
        <begin position="29"/>
        <end position="146"/>
    </location>
</feature>
<organism evidence="3 4">
    <name type="scientific">Leersia perrieri</name>
    <dbReference type="NCBI Taxonomy" id="77586"/>
    <lineage>
        <taxon>Eukaryota</taxon>
        <taxon>Viridiplantae</taxon>
        <taxon>Streptophyta</taxon>
        <taxon>Embryophyta</taxon>
        <taxon>Tracheophyta</taxon>
        <taxon>Spermatophyta</taxon>
        <taxon>Magnoliopsida</taxon>
        <taxon>Liliopsida</taxon>
        <taxon>Poales</taxon>
        <taxon>Poaceae</taxon>
        <taxon>BOP clade</taxon>
        <taxon>Oryzoideae</taxon>
        <taxon>Oryzeae</taxon>
        <taxon>Oryzinae</taxon>
        <taxon>Leersia</taxon>
    </lineage>
</organism>
<protein>
    <submittedName>
        <fullName evidence="3">Uncharacterized protein</fullName>
    </submittedName>
</protein>